<reference evidence="2 3" key="1">
    <citation type="submission" date="2016-06" db="EMBL/GenBank/DDBJ databases">
        <title>Comparative genomics of the ectomycorrhizal sister species Rhizopogon vinicolor and Rhizopogon vesiculosus (Basidiomycota: Boletales) reveals a divergence of the mating type B locus.</title>
        <authorList>
            <consortium name="DOE Joint Genome Institute"/>
            <person name="Mujic A.B."/>
            <person name="Kuo A."/>
            <person name="Tritt A."/>
            <person name="Lipzen A."/>
            <person name="Chen C."/>
            <person name="Johnson J."/>
            <person name="Sharma A."/>
            <person name="Barry K."/>
            <person name="Grigoriev I.V."/>
            <person name="Spatafora J.W."/>
        </authorList>
    </citation>
    <scope>NUCLEOTIDE SEQUENCE [LARGE SCALE GENOMIC DNA]</scope>
    <source>
        <strain evidence="2 3">AM-OR11-026</strain>
    </source>
</reference>
<feature type="non-terminal residue" evidence="2">
    <location>
        <position position="133"/>
    </location>
</feature>
<accession>A0A1B7MEX8</accession>
<feature type="transmembrane region" description="Helical" evidence="1">
    <location>
        <begin position="55"/>
        <end position="80"/>
    </location>
</feature>
<dbReference type="PANTHER" id="PTHR40465">
    <property type="entry name" value="CHROMOSOME 1, WHOLE GENOME SHOTGUN SEQUENCE"/>
    <property type="match status" value="1"/>
</dbReference>
<dbReference type="PANTHER" id="PTHR40465:SF1">
    <property type="entry name" value="DUF6534 DOMAIN-CONTAINING PROTEIN"/>
    <property type="match status" value="1"/>
</dbReference>
<dbReference type="OrthoDB" id="2690748at2759"/>
<feature type="transmembrane region" description="Helical" evidence="1">
    <location>
        <begin position="20"/>
        <end position="43"/>
    </location>
</feature>
<evidence type="ECO:0000313" key="3">
    <source>
        <dbReference type="Proteomes" id="UP000092154"/>
    </source>
</evidence>
<proteinExistence type="predicted"/>
<dbReference type="EMBL" id="KV449572">
    <property type="protein sequence ID" value="OAX31138.1"/>
    <property type="molecule type" value="Genomic_DNA"/>
</dbReference>
<evidence type="ECO:0000256" key="1">
    <source>
        <dbReference type="SAM" id="Phobius"/>
    </source>
</evidence>
<evidence type="ECO:0000313" key="2">
    <source>
        <dbReference type="EMBL" id="OAX31138.1"/>
    </source>
</evidence>
<keyword evidence="3" id="KW-1185">Reference proteome</keyword>
<sequence>MSSTQDLFPDIDLGNTFGALFIGVVLAAVLFGVANVQAFVYFQTHRGTGMTLYKLVVICLLILDASHLALITHSVYYYLVTNYANIGVLTEIVWSLKLQIVINVIIVYAVHVLFVYRIWIISKGRSRIFPTIV</sequence>
<dbReference type="Proteomes" id="UP000092154">
    <property type="component" value="Unassembled WGS sequence"/>
</dbReference>
<feature type="transmembrane region" description="Helical" evidence="1">
    <location>
        <begin position="100"/>
        <end position="119"/>
    </location>
</feature>
<organism evidence="2 3">
    <name type="scientific">Rhizopogon vinicolor AM-OR11-026</name>
    <dbReference type="NCBI Taxonomy" id="1314800"/>
    <lineage>
        <taxon>Eukaryota</taxon>
        <taxon>Fungi</taxon>
        <taxon>Dikarya</taxon>
        <taxon>Basidiomycota</taxon>
        <taxon>Agaricomycotina</taxon>
        <taxon>Agaricomycetes</taxon>
        <taxon>Agaricomycetidae</taxon>
        <taxon>Boletales</taxon>
        <taxon>Suillineae</taxon>
        <taxon>Rhizopogonaceae</taxon>
        <taxon>Rhizopogon</taxon>
    </lineage>
</organism>
<dbReference type="InParanoid" id="A0A1B7MEX8"/>
<protein>
    <submittedName>
        <fullName evidence="2">Uncharacterized protein</fullName>
    </submittedName>
</protein>
<dbReference type="AlphaFoldDB" id="A0A1B7MEX8"/>
<keyword evidence="1" id="KW-0812">Transmembrane</keyword>
<keyword evidence="1" id="KW-0472">Membrane</keyword>
<name>A0A1B7MEX8_9AGAM</name>
<dbReference type="STRING" id="1314800.A0A1B7MEX8"/>
<gene>
    <name evidence="2" type="ORF">K503DRAFT_788031</name>
</gene>
<keyword evidence="1" id="KW-1133">Transmembrane helix</keyword>